<evidence type="ECO:0008006" key="6">
    <source>
        <dbReference type="Google" id="ProtNLM"/>
    </source>
</evidence>
<organism evidence="4">
    <name type="scientific">Medioppia subpectinata</name>
    <dbReference type="NCBI Taxonomy" id="1979941"/>
    <lineage>
        <taxon>Eukaryota</taxon>
        <taxon>Metazoa</taxon>
        <taxon>Ecdysozoa</taxon>
        <taxon>Arthropoda</taxon>
        <taxon>Chelicerata</taxon>
        <taxon>Arachnida</taxon>
        <taxon>Acari</taxon>
        <taxon>Acariformes</taxon>
        <taxon>Sarcoptiformes</taxon>
        <taxon>Oribatida</taxon>
        <taxon>Brachypylina</taxon>
        <taxon>Oppioidea</taxon>
        <taxon>Oppiidae</taxon>
        <taxon>Medioppia</taxon>
    </lineage>
</organism>
<keyword evidence="5" id="KW-1185">Reference proteome</keyword>
<dbReference type="PROSITE" id="PS50404">
    <property type="entry name" value="GST_NTER"/>
    <property type="match status" value="1"/>
</dbReference>
<name>A0A7R9PXF4_9ACAR</name>
<dbReference type="SUPFAM" id="SSF47616">
    <property type="entry name" value="GST C-terminal domain-like"/>
    <property type="match status" value="1"/>
</dbReference>
<dbReference type="PANTHER" id="PTHR43969">
    <property type="entry name" value="GLUTATHIONE S TRANSFERASE D10, ISOFORM A-RELATED"/>
    <property type="match status" value="1"/>
</dbReference>
<dbReference type="InterPro" id="IPR036249">
    <property type="entry name" value="Thioredoxin-like_sf"/>
</dbReference>
<sequence length="221" mass="25550">MSVDIYSFKYSPFCRTVLMTARELNIDLNVIETDPGADQTLTPEYIKMNPVHSLPTLNDNGFILWESRAIMQYLCNRYAPDSTLYPKEPKKRALVDRWLNFDMSFVESGKYGIMMKAFGGVDPPEEKVIAYKNLLKQLDQLIGDNKYLVGDHLTIADIAVLVTSSILLMVNYDLTDYPNLGRWLRTLTTELPYFAEINIFPKEDMDKWVARSGHYLKRKML</sequence>
<feature type="domain" description="GST N-terminal" evidence="2">
    <location>
        <begin position="1"/>
        <end position="82"/>
    </location>
</feature>
<dbReference type="InterPro" id="IPR010987">
    <property type="entry name" value="Glutathione-S-Trfase_C-like"/>
</dbReference>
<dbReference type="EMBL" id="CAJPIZ010001957">
    <property type="protein sequence ID" value="CAG2104325.1"/>
    <property type="molecule type" value="Genomic_DNA"/>
</dbReference>
<dbReference type="EMBL" id="OC856532">
    <property type="protein sequence ID" value="CAD7623895.1"/>
    <property type="molecule type" value="Genomic_DNA"/>
</dbReference>
<dbReference type="Gene3D" id="1.20.1050.10">
    <property type="match status" value="1"/>
</dbReference>
<dbReference type="AlphaFoldDB" id="A0A7R9PXF4"/>
<dbReference type="GO" id="GO:0006749">
    <property type="term" value="P:glutathione metabolic process"/>
    <property type="evidence" value="ECO:0007669"/>
    <property type="project" value="TreeGrafter"/>
</dbReference>
<dbReference type="InterPro" id="IPR004046">
    <property type="entry name" value="GST_C"/>
</dbReference>
<comment type="subunit">
    <text evidence="1">Homodimer.</text>
</comment>
<dbReference type="InterPro" id="IPR004045">
    <property type="entry name" value="Glutathione_S-Trfase_N"/>
</dbReference>
<feature type="domain" description="GST C-terminal" evidence="3">
    <location>
        <begin position="88"/>
        <end position="208"/>
    </location>
</feature>
<dbReference type="Pfam" id="PF13417">
    <property type="entry name" value="GST_N_3"/>
    <property type="match status" value="1"/>
</dbReference>
<dbReference type="SFLD" id="SFLDS00019">
    <property type="entry name" value="Glutathione_Transferase_(cytos"/>
    <property type="match status" value="1"/>
</dbReference>
<dbReference type="SFLD" id="SFLDG00358">
    <property type="entry name" value="Main_(cytGST)"/>
    <property type="match status" value="1"/>
</dbReference>
<dbReference type="PROSITE" id="PS50405">
    <property type="entry name" value="GST_CTER"/>
    <property type="match status" value="1"/>
</dbReference>
<proteinExistence type="predicted"/>
<dbReference type="FunFam" id="1.20.1050.10:FF:000007">
    <property type="entry name" value="Glutathione S-transferase 1-1"/>
    <property type="match status" value="1"/>
</dbReference>
<dbReference type="CDD" id="cd03177">
    <property type="entry name" value="GST_C_Delta_Epsilon"/>
    <property type="match status" value="1"/>
</dbReference>
<protein>
    <recommendedName>
        <fullName evidence="6">Glutathione S-transferase</fullName>
    </recommendedName>
</protein>
<gene>
    <name evidence="4" type="ORF">OSB1V03_LOCUS4342</name>
</gene>
<dbReference type="SFLD" id="SFLDG01153">
    <property type="entry name" value="Main.4:_Theta-like"/>
    <property type="match status" value="1"/>
</dbReference>
<dbReference type="PANTHER" id="PTHR43969:SF9">
    <property type="entry name" value="GLUTATHIONE S TRANSFERASE D10, ISOFORM A-RELATED"/>
    <property type="match status" value="1"/>
</dbReference>
<dbReference type="FunFam" id="3.40.30.10:FF:000034">
    <property type="entry name" value="glutathione S-transferase 1"/>
    <property type="match status" value="1"/>
</dbReference>
<dbReference type="Gene3D" id="3.40.30.10">
    <property type="entry name" value="Glutaredoxin"/>
    <property type="match status" value="1"/>
</dbReference>
<dbReference type="Proteomes" id="UP000759131">
    <property type="component" value="Unassembled WGS sequence"/>
</dbReference>
<evidence type="ECO:0000313" key="4">
    <source>
        <dbReference type="EMBL" id="CAD7623895.1"/>
    </source>
</evidence>
<evidence type="ECO:0000256" key="1">
    <source>
        <dbReference type="ARBA" id="ARBA00011738"/>
    </source>
</evidence>
<evidence type="ECO:0000259" key="2">
    <source>
        <dbReference type="PROSITE" id="PS50404"/>
    </source>
</evidence>
<dbReference type="InterPro" id="IPR036282">
    <property type="entry name" value="Glutathione-S-Trfase_C_sf"/>
</dbReference>
<dbReference type="OrthoDB" id="37920at2759"/>
<accession>A0A7R9PXF4</accession>
<dbReference type="Pfam" id="PF00043">
    <property type="entry name" value="GST_C"/>
    <property type="match status" value="1"/>
</dbReference>
<evidence type="ECO:0000259" key="3">
    <source>
        <dbReference type="PROSITE" id="PS50405"/>
    </source>
</evidence>
<reference evidence="4" key="1">
    <citation type="submission" date="2020-11" db="EMBL/GenBank/DDBJ databases">
        <authorList>
            <person name="Tran Van P."/>
        </authorList>
    </citation>
    <scope>NUCLEOTIDE SEQUENCE</scope>
</reference>
<dbReference type="SUPFAM" id="SSF52833">
    <property type="entry name" value="Thioredoxin-like"/>
    <property type="match status" value="1"/>
</dbReference>
<dbReference type="InterPro" id="IPR040079">
    <property type="entry name" value="Glutathione_S-Trfase"/>
</dbReference>
<dbReference type="GO" id="GO:0004364">
    <property type="term" value="F:glutathione transferase activity"/>
    <property type="evidence" value="ECO:0007669"/>
    <property type="project" value="TreeGrafter"/>
</dbReference>
<evidence type="ECO:0000313" key="5">
    <source>
        <dbReference type="Proteomes" id="UP000759131"/>
    </source>
</evidence>